<evidence type="ECO:0000313" key="1">
    <source>
        <dbReference type="EMBL" id="AQK83385.1"/>
    </source>
</evidence>
<dbReference type="EMBL" id="CM000782">
    <property type="protein sequence ID" value="AQK83385.1"/>
    <property type="molecule type" value="Genomic_DNA"/>
</dbReference>
<name>A0A1D6LVV6_MAIZE</name>
<dbReference type="AlphaFoldDB" id="A0A1D6LVV6"/>
<reference evidence="1" key="1">
    <citation type="submission" date="2015-12" db="EMBL/GenBank/DDBJ databases">
        <title>Update maize B73 reference genome by single molecule sequencing technologies.</title>
        <authorList>
            <consortium name="Maize Genome Sequencing Project"/>
            <person name="Ware D."/>
        </authorList>
    </citation>
    <scope>NUCLEOTIDE SEQUENCE</scope>
    <source>
        <tissue evidence="1">Seedling</tissue>
    </source>
</reference>
<gene>
    <name evidence="1" type="ORF">ZEAMMB73_Zm00001d037240</name>
</gene>
<protein>
    <submittedName>
        <fullName evidence="1">Glutathione S-transferase DHAR3 chloroplastic</fullName>
    </submittedName>
</protein>
<keyword evidence="1" id="KW-0808">Transferase</keyword>
<organism evidence="1">
    <name type="scientific">Zea mays</name>
    <name type="common">Maize</name>
    <dbReference type="NCBI Taxonomy" id="4577"/>
    <lineage>
        <taxon>Eukaryota</taxon>
        <taxon>Viridiplantae</taxon>
        <taxon>Streptophyta</taxon>
        <taxon>Embryophyta</taxon>
        <taxon>Tracheophyta</taxon>
        <taxon>Spermatophyta</taxon>
        <taxon>Magnoliopsida</taxon>
        <taxon>Liliopsida</taxon>
        <taxon>Poales</taxon>
        <taxon>Poaceae</taxon>
        <taxon>PACMAD clade</taxon>
        <taxon>Panicoideae</taxon>
        <taxon>Andropogonodae</taxon>
        <taxon>Andropogoneae</taxon>
        <taxon>Tripsacinae</taxon>
        <taxon>Zea</taxon>
    </lineage>
</organism>
<proteinExistence type="predicted"/>
<dbReference type="GO" id="GO:0016740">
    <property type="term" value="F:transferase activity"/>
    <property type="evidence" value="ECO:0007669"/>
    <property type="project" value="UniProtKB-KW"/>
</dbReference>
<sequence>MSRQKIAKFSRIHQLVHIFLKSRGVLTWCITTDAGGYRLWRVMDPDVCLKPRSLQDIKQGGSKITSKIEISRFHLAPSHVSRQAALSELSGVCCIWPRGDQSIF</sequence>
<accession>A0A1D6LVV6</accession>